<keyword evidence="2" id="KW-1185">Reference proteome</keyword>
<reference evidence="1 2" key="1">
    <citation type="submission" date="2024-04" db="EMBL/GenBank/DDBJ databases">
        <title>Biological Control Activity of Plant Growth Promoting Rhizobacteria Burkholderia pyrrocinia BX1 against Tobacco black shank Introduction Tobacco black shank (TBS) caused by the oomycete Phytophthora. nicotianae (P. nicotianae) has become a destructive soil.</title>
        <authorList>
            <person name="Liu X."/>
            <person name="Shu C."/>
        </authorList>
    </citation>
    <scope>NUCLEOTIDE SEQUENCE [LARGE SCALE GENOMIC DNA]</scope>
    <source>
        <strain evidence="1 2">BX1</strain>
        <plasmid evidence="1 2">unnamed</plasmid>
    </source>
</reference>
<keyword evidence="1" id="KW-0614">Plasmid</keyword>
<dbReference type="InterPro" id="IPR011053">
    <property type="entry name" value="Single_hybrid_motif"/>
</dbReference>
<name>A0ABZ3BXY2_BURPY</name>
<proteinExistence type="predicted"/>
<dbReference type="Proteomes" id="UP001484179">
    <property type="component" value="Plasmid unnamed"/>
</dbReference>
<dbReference type="SUPFAM" id="SSF51230">
    <property type="entry name" value="Single hybrid motif"/>
    <property type="match status" value="1"/>
</dbReference>
<dbReference type="EMBL" id="CP150851">
    <property type="protein sequence ID" value="WZW59377.1"/>
    <property type="molecule type" value="Genomic_DNA"/>
</dbReference>
<dbReference type="RefSeq" id="WP_342312571.1">
    <property type="nucleotide sequence ID" value="NZ_CP150851.1"/>
</dbReference>
<protein>
    <submittedName>
        <fullName evidence="1">Acetyl-CoA carboxylase biotin carboxyl carrier protein subunit</fullName>
    </submittedName>
</protein>
<dbReference type="CDD" id="cd06850">
    <property type="entry name" value="biotinyl_domain"/>
    <property type="match status" value="1"/>
</dbReference>
<dbReference type="Gene3D" id="2.40.50.100">
    <property type="match status" value="1"/>
</dbReference>
<accession>A0ABZ3BXY2</accession>
<gene>
    <name evidence="1" type="ORF">WN985_34080</name>
</gene>
<sequence>MTNNNEVDIQELRRISSWLAAAEIEFAEIRHAGSTVRLTLEPAASTSGEAGAIGKPSPAAGPTSIVRSPSTGIFVTTHPDRAAPQAAIGHRVEAGNVVGLLQIAELYRPVVAERGGVISAIPAEPGGLVGYGAPLFELAADVPPPYLPRIERADDGN</sequence>
<organism evidence="1 2">
    <name type="scientific">Burkholderia pyrrocinia</name>
    <name type="common">Pseudomonas pyrrocinia</name>
    <dbReference type="NCBI Taxonomy" id="60550"/>
    <lineage>
        <taxon>Bacteria</taxon>
        <taxon>Pseudomonadati</taxon>
        <taxon>Pseudomonadota</taxon>
        <taxon>Betaproteobacteria</taxon>
        <taxon>Burkholderiales</taxon>
        <taxon>Burkholderiaceae</taxon>
        <taxon>Burkholderia</taxon>
        <taxon>Burkholderia cepacia complex</taxon>
    </lineage>
</organism>
<evidence type="ECO:0000313" key="2">
    <source>
        <dbReference type="Proteomes" id="UP001484179"/>
    </source>
</evidence>
<evidence type="ECO:0000313" key="1">
    <source>
        <dbReference type="EMBL" id="WZW59377.1"/>
    </source>
</evidence>
<geneLocation type="plasmid" evidence="1 2">
    <name>unnamed</name>
</geneLocation>